<protein>
    <recommendedName>
        <fullName evidence="8">Cation efflux protein transmembrane domain-containing protein</fullName>
    </recommendedName>
</protein>
<feature type="transmembrane region" description="Helical" evidence="7">
    <location>
        <begin position="216"/>
        <end position="237"/>
    </location>
</feature>
<gene>
    <name evidence="9" type="ORF">WJX73_002569</name>
</gene>
<dbReference type="InterPro" id="IPR058533">
    <property type="entry name" value="Cation_efflux_TM"/>
</dbReference>
<evidence type="ECO:0000256" key="2">
    <source>
        <dbReference type="ARBA" id="ARBA00022448"/>
    </source>
</evidence>
<dbReference type="FunFam" id="1.20.1510.10:FF:000005">
    <property type="entry name" value="Putative Cation diffusion facilitator 1"/>
    <property type="match status" value="1"/>
</dbReference>
<evidence type="ECO:0000259" key="8">
    <source>
        <dbReference type="Pfam" id="PF01545"/>
    </source>
</evidence>
<reference evidence="9 10" key="1">
    <citation type="journal article" date="2024" name="Nat. Commun.">
        <title>Phylogenomics reveals the evolutionary origins of lichenization in chlorophyte algae.</title>
        <authorList>
            <person name="Puginier C."/>
            <person name="Libourel C."/>
            <person name="Otte J."/>
            <person name="Skaloud P."/>
            <person name="Haon M."/>
            <person name="Grisel S."/>
            <person name="Petersen M."/>
            <person name="Berrin J.G."/>
            <person name="Delaux P.M."/>
            <person name="Dal Grande F."/>
            <person name="Keller J."/>
        </authorList>
    </citation>
    <scope>NUCLEOTIDE SEQUENCE [LARGE SCALE GENOMIC DNA]</scope>
    <source>
        <strain evidence="9 10">SAG 2036</strain>
    </source>
</reference>
<comment type="subcellular location">
    <subcellularLocation>
        <location evidence="1">Membrane</location>
        <topology evidence="1">Multi-pass membrane protein</topology>
    </subcellularLocation>
</comment>
<evidence type="ECO:0000256" key="6">
    <source>
        <dbReference type="SAM" id="MobiDB-lite"/>
    </source>
</evidence>
<feature type="transmembrane region" description="Helical" evidence="7">
    <location>
        <begin position="182"/>
        <end position="200"/>
    </location>
</feature>
<feature type="transmembrane region" description="Helical" evidence="7">
    <location>
        <begin position="140"/>
        <end position="161"/>
    </location>
</feature>
<dbReference type="Proteomes" id="UP001465755">
    <property type="component" value="Unassembled WGS sequence"/>
</dbReference>
<organism evidence="9 10">
    <name type="scientific">Symbiochloris irregularis</name>
    <dbReference type="NCBI Taxonomy" id="706552"/>
    <lineage>
        <taxon>Eukaryota</taxon>
        <taxon>Viridiplantae</taxon>
        <taxon>Chlorophyta</taxon>
        <taxon>core chlorophytes</taxon>
        <taxon>Trebouxiophyceae</taxon>
        <taxon>Trebouxiales</taxon>
        <taxon>Trebouxiaceae</taxon>
        <taxon>Symbiochloris</taxon>
    </lineage>
</organism>
<feature type="transmembrane region" description="Helical" evidence="7">
    <location>
        <begin position="116"/>
        <end position="134"/>
    </location>
</feature>
<dbReference type="InterPro" id="IPR002524">
    <property type="entry name" value="Cation_efflux"/>
</dbReference>
<evidence type="ECO:0000256" key="1">
    <source>
        <dbReference type="ARBA" id="ARBA00004141"/>
    </source>
</evidence>
<dbReference type="AlphaFoldDB" id="A0AAW1Q192"/>
<dbReference type="Gene3D" id="1.20.1510.10">
    <property type="entry name" value="Cation efflux protein transmembrane domain"/>
    <property type="match status" value="1"/>
</dbReference>
<dbReference type="PANTHER" id="PTHR43840:SF13">
    <property type="entry name" value="CATION EFFLUX PROTEIN CYTOPLASMIC DOMAIN-CONTAINING PROTEIN"/>
    <property type="match status" value="1"/>
</dbReference>
<evidence type="ECO:0000256" key="7">
    <source>
        <dbReference type="SAM" id="Phobius"/>
    </source>
</evidence>
<dbReference type="GO" id="GO:0016020">
    <property type="term" value="C:membrane"/>
    <property type="evidence" value="ECO:0007669"/>
    <property type="project" value="UniProtKB-SubCell"/>
</dbReference>
<keyword evidence="2" id="KW-0813">Transport</keyword>
<evidence type="ECO:0000256" key="3">
    <source>
        <dbReference type="ARBA" id="ARBA00022692"/>
    </source>
</evidence>
<keyword evidence="5 7" id="KW-0472">Membrane</keyword>
<dbReference type="GO" id="GO:0008324">
    <property type="term" value="F:monoatomic cation transmembrane transporter activity"/>
    <property type="evidence" value="ECO:0007669"/>
    <property type="project" value="InterPro"/>
</dbReference>
<evidence type="ECO:0000313" key="10">
    <source>
        <dbReference type="Proteomes" id="UP001465755"/>
    </source>
</evidence>
<sequence length="408" mass="44591">MQAAEEMGESGGDGDSESSKLVGEEPRAGAGNPGIIGDNMDILGAKKSATELKAIKRHHRQIQTPAAGINDILGFYHKQNDLIDDFVEVDTLHTGDYTGDEVDQAEEKRTRRAMHLSFASNILLLVVRIAIALLSGSLSIIVTTMDAVLDVISGFIIWFTALAVQNHNKYKYPIGKTRMEPLGIIVFSCIMGSAGFSIIFEGCQQLAAGQRTELPSLWIVIGGSGFVIVMKFCMWLMCRKSPNPSVQAFALDHMNDVVVNAVGLVGALLGERIAFWLDPTVAMVLSTWLIWAWGRQALENIVSLIGMSASPEHLQKLTYLCCNHSTQITKIDTVRAYTFGHNWFVEVDVGALSLQAWSQYAISAEPVAYEVARRQEHSVISEADREQARTIIAQAVASKALNAEPVTK</sequence>
<dbReference type="InterPro" id="IPR027469">
    <property type="entry name" value="Cation_efflux_TMD_sf"/>
</dbReference>
<proteinExistence type="predicted"/>
<keyword evidence="4 7" id="KW-1133">Transmembrane helix</keyword>
<accession>A0AAW1Q192</accession>
<feature type="compositionally biased region" description="Acidic residues" evidence="6">
    <location>
        <begin position="1"/>
        <end position="16"/>
    </location>
</feature>
<evidence type="ECO:0000313" key="9">
    <source>
        <dbReference type="EMBL" id="KAK9813869.1"/>
    </source>
</evidence>
<dbReference type="NCBIfam" id="TIGR01297">
    <property type="entry name" value="CDF"/>
    <property type="match status" value="1"/>
</dbReference>
<evidence type="ECO:0000256" key="4">
    <source>
        <dbReference type="ARBA" id="ARBA00022989"/>
    </source>
</evidence>
<dbReference type="Pfam" id="PF01545">
    <property type="entry name" value="Cation_efflux"/>
    <property type="match status" value="1"/>
</dbReference>
<comment type="caution">
    <text evidence="9">The sequence shown here is derived from an EMBL/GenBank/DDBJ whole genome shotgun (WGS) entry which is preliminary data.</text>
</comment>
<evidence type="ECO:0000256" key="5">
    <source>
        <dbReference type="ARBA" id="ARBA00023136"/>
    </source>
</evidence>
<keyword evidence="10" id="KW-1185">Reference proteome</keyword>
<feature type="transmembrane region" description="Helical" evidence="7">
    <location>
        <begin position="249"/>
        <end position="269"/>
    </location>
</feature>
<dbReference type="EMBL" id="JALJOQ010000002">
    <property type="protein sequence ID" value="KAK9813869.1"/>
    <property type="molecule type" value="Genomic_DNA"/>
</dbReference>
<keyword evidence="3 7" id="KW-0812">Transmembrane</keyword>
<dbReference type="InterPro" id="IPR050291">
    <property type="entry name" value="CDF_Transporter"/>
</dbReference>
<name>A0AAW1Q192_9CHLO</name>
<dbReference type="SUPFAM" id="SSF161111">
    <property type="entry name" value="Cation efflux protein transmembrane domain-like"/>
    <property type="match status" value="1"/>
</dbReference>
<feature type="region of interest" description="Disordered" evidence="6">
    <location>
        <begin position="1"/>
        <end position="35"/>
    </location>
</feature>
<feature type="domain" description="Cation efflux protein transmembrane" evidence="8">
    <location>
        <begin position="115"/>
        <end position="305"/>
    </location>
</feature>
<dbReference type="PANTHER" id="PTHR43840">
    <property type="entry name" value="MITOCHONDRIAL METAL TRANSPORTER 1-RELATED"/>
    <property type="match status" value="1"/>
</dbReference>